<proteinExistence type="predicted"/>
<gene>
    <name evidence="1" type="ORF">AAL_06322</name>
</gene>
<dbReference type="EMBL" id="AZGY01000016">
    <property type="protein sequence ID" value="KZZ92112.1"/>
    <property type="molecule type" value="Genomic_DNA"/>
</dbReference>
<comment type="caution">
    <text evidence="1">The sequence shown here is derived from an EMBL/GenBank/DDBJ whole genome shotgun (WGS) entry which is preliminary data.</text>
</comment>
<reference evidence="1 2" key="1">
    <citation type="journal article" date="2016" name="Genome Biol. Evol.">
        <title>Divergent and convergent evolution of fungal pathogenicity.</title>
        <authorList>
            <person name="Shang Y."/>
            <person name="Xiao G."/>
            <person name="Zheng P."/>
            <person name="Cen K."/>
            <person name="Zhan S."/>
            <person name="Wang C."/>
        </authorList>
    </citation>
    <scope>NUCLEOTIDE SEQUENCE [LARGE SCALE GENOMIC DNA]</scope>
    <source>
        <strain evidence="1 2">RCEF 2490</strain>
    </source>
</reference>
<evidence type="ECO:0000313" key="2">
    <source>
        <dbReference type="Proteomes" id="UP000078544"/>
    </source>
</evidence>
<keyword evidence="2" id="KW-1185">Reference proteome</keyword>
<accession>A0A167Z3H8</accession>
<protein>
    <submittedName>
        <fullName evidence="1">Uncharacterized protein</fullName>
    </submittedName>
</protein>
<organism evidence="1 2">
    <name type="scientific">Moelleriella libera RCEF 2490</name>
    <dbReference type="NCBI Taxonomy" id="1081109"/>
    <lineage>
        <taxon>Eukaryota</taxon>
        <taxon>Fungi</taxon>
        <taxon>Dikarya</taxon>
        <taxon>Ascomycota</taxon>
        <taxon>Pezizomycotina</taxon>
        <taxon>Sordariomycetes</taxon>
        <taxon>Hypocreomycetidae</taxon>
        <taxon>Hypocreales</taxon>
        <taxon>Clavicipitaceae</taxon>
        <taxon>Moelleriella</taxon>
    </lineage>
</organism>
<sequence length="121" mass="13625">MKKARLIAIPLYPNNRRRDPDALSVQTNSYAITTDCLVVPPPQEAFDKAQHTRYDITRRRRTGGRPDDCPVQDPRAALFLCSSPEEQAQCQQQARFEAVTKPGGNVDYLARQTAHDQGGRM</sequence>
<name>A0A167Z3H8_9HYPO</name>
<dbReference type="Proteomes" id="UP000078544">
    <property type="component" value="Unassembled WGS sequence"/>
</dbReference>
<dbReference type="AlphaFoldDB" id="A0A167Z3H8"/>
<evidence type="ECO:0000313" key="1">
    <source>
        <dbReference type="EMBL" id="KZZ92112.1"/>
    </source>
</evidence>